<dbReference type="GO" id="GO:0003677">
    <property type="term" value="F:DNA binding"/>
    <property type="evidence" value="ECO:0007669"/>
    <property type="project" value="InterPro"/>
</dbReference>
<proteinExistence type="predicted"/>
<organism evidence="1">
    <name type="scientific">Autographa californica nuclear polyhedrosis virus</name>
    <name type="common">AcMNPV</name>
    <dbReference type="NCBI Taxonomy" id="46015"/>
    <lineage>
        <taxon>Viruses</taxon>
        <taxon>Viruses incertae sedis</taxon>
        <taxon>Naldaviricetes</taxon>
        <taxon>Lefavirales</taxon>
        <taxon>Baculoviridae</taxon>
        <taxon>Alphabaculovirus</taxon>
        <taxon>Alphabaculovirus aucalifornicae</taxon>
    </lineage>
</organism>
<dbReference type="Pfam" id="PF05847">
    <property type="entry name" value="Baculo_LEF-3"/>
    <property type="match status" value="1"/>
</dbReference>
<dbReference type="GO" id="GO:0006355">
    <property type="term" value="P:regulation of DNA-templated transcription"/>
    <property type="evidence" value="ECO:0007669"/>
    <property type="project" value="InterPro"/>
</dbReference>
<organismHost>
    <name type="scientific">Lepidoptera</name>
    <name type="common">moths &amp; butterflies</name>
    <dbReference type="NCBI Taxonomy" id="7088"/>
</organismHost>
<evidence type="ECO:0000313" key="1">
    <source>
        <dbReference type="EMBL" id="AIU56958.1"/>
    </source>
</evidence>
<accession>A0A097PUW1</accession>
<reference evidence="2" key="2">
    <citation type="journal article" date="2016" name="Sci. Rep.">
        <title>Generating a host range-expanded recombinant baculovirus.</title>
        <authorList>
            <person name="Wu C."/>
            <person name="Deng Z."/>
            <person name="Long Z."/>
            <person name="Cai Y."/>
            <person name="Ying Z."/>
            <person name="Yin H."/>
            <person name="Yuan M."/>
            <person name="Clem R.J."/>
            <person name="Yang K."/>
            <person name="Pang Y."/>
        </authorList>
    </citation>
    <scope>NUCLEOTIDE SEQUENCE</scope>
    <source>
        <strain evidence="2">VAcRev-2</strain>
    </source>
</reference>
<dbReference type="InterPro" id="IPR008415">
    <property type="entry name" value="Baculo_LEF-3"/>
</dbReference>
<sequence length="385" mass="44517">MATKRSLSGESSGEPLIKRMAMASSPKKIRENYKRISGKLMSKMTLSIDNEYHYTFRIMSDNKIQEYYGDSQSFKDMEEGKCYDISLNYVKTKFSQMIQINEYKECEMEIETATPMSDYLTNKHFENEDGVNIIVKYKIIYKKINSGLYKVVFEVVYKNLNDDPDVVQVECSVNAKTLINLFKNNIKGSDDINEVFKYLKDNENQIFTIYSIKCQQIFNGSNVYMNWNVVNSTRIELCEAKESEAYSNLQNCTNAKINISRSNKHVASYNVNVLKSELEENDMGDNKFIVQFKSDELNIADSDDCSTSSDLGKWNKSVFYVNTNKKTEADSLQKLCADFNQISMLLEDNLIKVTIYVTVENGENHNMNVLGLLKYDEDENEYKFL</sequence>
<gene>
    <name evidence="1" type="primary">Ac-lef3</name>
    <name evidence="2" type="synonym">lef3</name>
    <name evidence="2" type="ORF">ACNVgp068</name>
</gene>
<reference evidence="1" key="1">
    <citation type="submission" date="2014-09" db="EMBL/GenBank/DDBJ databases">
        <title>Complete Genome Sequence of the E2 Strain of Autographa californica Multiple Nucleopolyhedrovirus.</title>
        <authorList>
            <person name="Maghodia A.B."/>
            <person name="Jarvis D.L."/>
            <person name="Geisler C."/>
        </authorList>
    </citation>
    <scope>NUCLEOTIDE SEQUENCE</scope>
    <source>
        <strain evidence="1">E2</strain>
    </source>
</reference>
<name>A0A097PUW1_NPVAC</name>
<evidence type="ECO:0000313" key="2">
    <source>
        <dbReference type="EMBL" id="ANN45852.1"/>
    </source>
</evidence>
<dbReference type="EMBL" id="KU697903">
    <property type="protein sequence ID" value="ANN45852.1"/>
    <property type="molecule type" value="Genomic_DNA"/>
</dbReference>
<dbReference type="EMBL" id="KM667940">
    <property type="protein sequence ID" value="AIU56958.1"/>
    <property type="molecule type" value="Genomic_DNA"/>
</dbReference>
<dbReference type="OrthoDB" id="5804at10239"/>
<protein>
    <submittedName>
        <fullName evidence="1">Ac-lef3</fullName>
    </submittedName>
    <submittedName>
        <fullName evidence="2">Late expression factor 3</fullName>
    </submittedName>
</protein>